<feature type="region of interest" description="Disordered" evidence="15">
    <location>
        <begin position="494"/>
        <end position="521"/>
    </location>
</feature>
<feature type="domain" description="Polysaccharide chain length determinant N-terminal" evidence="17">
    <location>
        <begin position="30"/>
        <end position="117"/>
    </location>
</feature>
<dbReference type="Gene3D" id="3.40.50.300">
    <property type="entry name" value="P-loop containing nucleotide triphosphate hydrolases"/>
    <property type="match status" value="1"/>
</dbReference>
<keyword evidence="10" id="KW-0067">ATP-binding</keyword>
<dbReference type="SUPFAM" id="SSF52540">
    <property type="entry name" value="P-loop containing nucleoside triphosphate hydrolases"/>
    <property type="match status" value="1"/>
</dbReference>
<dbReference type="CDD" id="cd05387">
    <property type="entry name" value="BY-kinase"/>
    <property type="match status" value="1"/>
</dbReference>
<dbReference type="EMBL" id="FZNO01000024">
    <property type="protein sequence ID" value="SNR76970.1"/>
    <property type="molecule type" value="Genomic_DNA"/>
</dbReference>
<keyword evidence="20" id="KW-1185">Reference proteome</keyword>
<evidence type="ECO:0000256" key="6">
    <source>
        <dbReference type="ARBA" id="ARBA00022679"/>
    </source>
</evidence>
<comment type="similarity">
    <text evidence="3">Belongs to the etk/wzc family.</text>
</comment>
<evidence type="ECO:0000256" key="15">
    <source>
        <dbReference type="SAM" id="MobiDB-lite"/>
    </source>
</evidence>
<evidence type="ECO:0000313" key="19">
    <source>
        <dbReference type="EMBL" id="SNR76970.1"/>
    </source>
</evidence>
<evidence type="ECO:0000259" key="17">
    <source>
        <dbReference type="Pfam" id="PF02706"/>
    </source>
</evidence>
<dbReference type="Pfam" id="PF13614">
    <property type="entry name" value="AAA_31"/>
    <property type="match status" value="1"/>
</dbReference>
<evidence type="ECO:0000256" key="11">
    <source>
        <dbReference type="ARBA" id="ARBA00022989"/>
    </source>
</evidence>
<keyword evidence="11 16" id="KW-1133">Transmembrane helix</keyword>
<dbReference type="GO" id="GO:0004715">
    <property type="term" value="F:non-membrane spanning protein tyrosine kinase activity"/>
    <property type="evidence" value="ECO:0007669"/>
    <property type="project" value="UniProtKB-EC"/>
</dbReference>
<evidence type="ECO:0000259" key="18">
    <source>
        <dbReference type="Pfam" id="PF13614"/>
    </source>
</evidence>
<evidence type="ECO:0000256" key="16">
    <source>
        <dbReference type="SAM" id="Phobius"/>
    </source>
</evidence>
<feature type="domain" description="AAA" evidence="18">
    <location>
        <begin position="301"/>
        <end position="421"/>
    </location>
</feature>
<keyword evidence="9" id="KW-0418">Kinase</keyword>
<evidence type="ECO:0000256" key="5">
    <source>
        <dbReference type="ARBA" id="ARBA00022519"/>
    </source>
</evidence>
<reference evidence="19 20" key="1">
    <citation type="submission" date="2017-06" db="EMBL/GenBank/DDBJ databases">
        <authorList>
            <person name="Kim H.J."/>
            <person name="Triplett B.A."/>
        </authorList>
    </citation>
    <scope>NUCLEOTIDE SEQUENCE [LARGE SCALE GENOMIC DNA]</scope>
    <source>
        <strain evidence="19 20">DSM 44272</strain>
    </source>
</reference>
<dbReference type="Proteomes" id="UP000198403">
    <property type="component" value="Unassembled WGS sequence"/>
</dbReference>
<dbReference type="Pfam" id="PF02706">
    <property type="entry name" value="Wzz"/>
    <property type="match status" value="1"/>
</dbReference>
<dbReference type="InterPro" id="IPR025669">
    <property type="entry name" value="AAA_dom"/>
</dbReference>
<keyword evidence="6" id="KW-0808">Transferase</keyword>
<feature type="transmembrane region" description="Helical" evidence="16">
    <location>
        <begin position="43"/>
        <end position="65"/>
    </location>
</feature>
<evidence type="ECO:0000256" key="10">
    <source>
        <dbReference type="ARBA" id="ARBA00022840"/>
    </source>
</evidence>
<dbReference type="GO" id="GO:0005886">
    <property type="term" value="C:plasma membrane"/>
    <property type="evidence" value="ECO:0007669"/>
    <property type="project" value="UniProtKB-SubCell"/>
</dbReference>
<keyword evidence="7 16" id="KW-0812">Transmembrane</keyword>
<keyword evidence="4" id="KW-1003">Cell membrane</keyword>
<organism evidence="19 20">
    <name type="scientific">Blastococcus mobilis</name>
    <dbReference type="NCBI Taxonomy" id="1938746"/>
    <lineage>
        <taxon>Bacteria</taxon>
        <taxon>Bacillati</taxon>
        <taxon>Actinomycetota</taxon>
        <taxon>Actinomycetes</taxon>
        <taxon>Geodermatophilales</taxon>
        <taxon>Geodermatophilaceae</taxon>
        <taxon>Blastococcus</taxon>
    </lineage>
</organism>
<name>A0A238Z0Q8_9ACTN</name>
<evidence type="ECO:0000256" key="14">
    <source>
        <dbReference type="ARBA" id="ARBA00053015"/>
    </source>
</evidence>
<dbReference type="AlphaFoldDB" id="A0A238Z0Q8"/>
<accession>A0A238Z0Q8</accession>
<dbReference type="RefSeq" id="WP_254920772.1">
    <property type="nucleotide sequence ID" value="NZ_FZNO01000024.1"/>
</dbReference>
<comment type="subcellular location">
    <subcellularLocation>
        <location evidence="1">Cell inner membrane</location>
        <topology evidence="1">Multi-pass membrane protein</topology>
    </subcellularLocation>
</comment>
<keyword evidence="8" id="KW-0547">Nucleotide-binding</keyword>
<dbReference type="PANTHER" id="PTHR32309">
    <property type="entry name" value="TYROSINE-PROTEIN KINASE"/>
    <property type="match status" value="1"/>
</dbReference>
<sequence>MAASGHQDRGSSLPEALFRHGLVISSGGTLTLTNALHAVRERWWVLIAGLLIGLAAAAAASWTAVPVYTSTTRLFVGATGEAENADAYAGGLFAQQRVQSYVRVLEGDRLGRRVIADVGLQVTPDELAAKVTVRPVPETAILEVTVSDGSPERARAIADSFGRHAIEQVTVLETTAGAVDPAVRVTTLDAATLETEPVSPDVTRNVALGISLGLLAGLMAVLLPARFGRGIVTREQVRECTGRDVLGALVEDHRFRDVGPLAGLRADSPNREALRAVRGRLLHAHRDTPPRVLVVTSALRGEGSSVLAANLAVTVAQAGARTLLIDADVRNPSVSRYLDLPEDTGLTDVLSGRASLEDAVRPWGEDSLLVLTAGSVPLDPSALHDSLSLRALVDTLKDSYDVVIIDAPALAPVADAAVMAAWADGCILVTRYGGTPREHLSGAAAVLARERAELLGVVLNRVPPRSARARGYRHPYPADPDRRARRDLIDRRLHIGAPGRGAPRTANSAVAVSPTARPERP</sequence>
<dbReference type="InterPro" id="IPR050445">
    <property type="entry name" value="Bact_polysacc_biosynth/exp"/>
</dbReference>
<keyword evidence="5" id="KW-0997">Cell inner membrane</keyword>
<evidence type="ECO:0000256" key="1">
    <source>
        <dbReference type="ARBA" id="ARBA00004429"/>
    </source>
</evidence>
<evidence type="ECO:0000256" key="9">
    <source>
        <dbReference type="ARBA" id="ARBA00022777"/>
    </source>
</evidence>
<evidence type="ECO:0000256" key="7">
    <source>
        <dbReference type="ARBA" id="ARBA00022692"/>
    </source>
</evidence>
<proteinExistence type="inferred from homology"/>
<keyword evidence="13" id="KW-0829">Tyrosine-protein kinase</keyword>
<evidence type="ECO:0000256" key="4">
    <source>
        <dbReference type="ARBA" id="ARBA00022475"/>
    </source>
</evidence>
<evidence type="ECO:0000256" key="13">
    <source>
        <dbReference type="ARBA" id="ARBA00023137"/>
    </source>
</evidence>
<dbReference type="InterPro" id="IPR005702">
    <property type="entry name" value="Wzc-like_C"/>
</dbReference>
<evidence type="ECO:0000256" key="12">
    <source>
        <dbReference type="ARBA" id="ARBA00023136"/>
    </source>
</evidence>
<dbReference type="InterPro" id="IPR003856">
    <property type="entry name" value="LPS_length_determ_N"/>
</dbReference>
<dbReference type="NCBIfam" id="TIGR01007">
    <property type="entry name" value="eps_fam"/>
    <property type="match status" value="1"/>
</dbReference>
<keyword evidence="12 16" id="KW-0472">Membrane</keyword>
<evidence type="ECO:0000256" key="3">
    <source>
        <dbReference type="ARBA" id="ARBA00008883"/>
    </source>
</evidence>
<evidence type="ECO:0000256" key="2">
    <source>
        <dbReference type="ARBA" id="ARBA00006683"/>
    </source>
</evidence>
<dbReference type="GO" id="GO:0005524">
    <property type="term" value="F:ATP binding"/>
    <property type="evidence" value="ECO:0007669"/>
    <property type="project" value="UniProtKB-KW"/>
</dbReference>
<dbReference type="PANTHER" id="PTHR32309:SF31">
    <property type="entry name" value="CAPSULAR EXOPOLYSACCHARIDE FAMILY"/>
    <property type="match status" value="1"/>
</dbReference>
<comment type="catalytic activity">
    <reaction evidence="14">
        <text>L-tyrosyl-[protein] + ATP = O-phospho-L-tyrosyl-[protein] + ADP + H(+)</text>
        <dbReference type="Rhea" id="RHEA:10596"/>
        <dbReference type="Rhea" id="RHEA-COMP:10136"/>
        <dbReference type="Rhea" id="RHEA-COMP:20101"/>
        <dbReference type="ChEBI" id="CHEBI:15378"/>
        <dbReference type="ChEBI" id="CHEBI:30616"/>
        <dbReference type="ChEBI" id="CHEBI:46858"/>
        <dbReference type="ChEBI" id="CHEBI:61978"/>
        <dbReference type="ChEBI" id="CHEBI:456216"/>
    </reaction>
</comment>
<comment type="similarity">
    <text evidence="2">Belongs to the CpsC/CapA family.</text>
</comment>
<evidence type="ECO:0000256" key="8">
    <source>
        <dbReference type="ARBA" id="ARBA00022741"/>
    </source>
</evidence>
<evidence type="ECO:0000313" key="20">
    <source>
        <dbReference type="Proteomes" id="UP000198403"/>
    </source>
</evidence>
<dbReference type="InterPro" id="IPR027417">
    <property type="entry name" value="P-loop_NTPase"/>
</dbReference>
<protein>
    <submittedName>
        <fullName evidence="19">Capsular exopolysaccharide family</fullName>
    </submittedName>
</protein>
<gene>
    <name evidence="19" type="ORF">SAMN06272737_12418</name>
</gene>